<dbReference type="Pfam" id="PF13930">
    <property type="entry name" value="Endonuclea_NS_2"/>
    <property type="match status" value="1"/>
</dbReference>
<dbReference type="InterPro" id="IPR015919">
    <property type="entry name" value="Cadherin-like_sf"/>
</dbReference>
<dbReference type="Pfam" id="PF20148">
    <property type="entry name" value="DUF6531"/>
    <property type="match status" value="1"/>
</dbReference>
<name>A0ABP9BPM7_9GAMM</name>
<feature type="domain" description="LysM" evidence="5">
    <location>
        <begin position="5590"/>
        <end position="5638"/>
    </location>
</feature>
<evidence type="ECO:0000256" key="3">
    <source>
        <dbReference type="SAM" id="Phobius"/>
    </source>
</evidence>
<dbReference type="InterPro" id="IPR050708">
    <property type="entry name" value="T6SS_VgrG/RHS"/>
</dbReference>
<dbReference type="Pfam" id="PF25023">
    <property type="entry name" value="TEN_YD-shell"/>
    <property type="match status" value="1"/>
</dbReference>
<dbReference type="InterPro" id="IPR044927">
    <property type="entry name" value="Endonuclea_NS_2"/>
</dbReference>
<evidence type="ECO:0000259" key="4">
    <source>
        <dbReference type="PROSITE" id="PS50825"/>
    </source>
</evidence>
<evidence type="ECO:0000256" key="2">
    <source>
        <dbReference type="SAM" id="MobiDB-lite"/>
    </source>
</evidence>
<evidence type="ECO:0008006" key="8">
    <source>
        <dbReference type="Google" id="ProtNLM"/>
    </source>
</evidence>
<comment type="caution">
    <text evidence="6">The sequence shown here is derived from an EMBL/GenBank/DDBJ whole genome shotgun (WGS) entry which is preliminary data.</text>
</comment>
<dbReference type="Proteomes" id="UP001499959">
    <property type="component" value="Unassembled WGS sequence"/>
</dbReference>
<dbReference type="Gene3D" id="2.60.40.10">
    <property type="entry name" value="Immunoglobulins"/>
    <property type="match status" value="18"/>
</dbReference>
<dbReference type="Pfam" id="PF05345">
    <property type="entry name" value="He_PIG"/>
    <property type="match status" value="16"/>
</dbReference>
<feature type="transmembrane region" description="Helical" evidence="3">
    <location>
        <begin position="5783"/>
        <end position="5805"/>
    </location>
</feature>
<dbReference type="PANTHER" id="PTHR32305:SF15">
    <property type="entry name" value="PROTEIN RHSA-RELATED"/>
    <property type="match status" value="1"/>
</dbReference>
<dbReference type="SUPFAM" id="SSF49313">
    <property type="entry name" value="Cadherin-like"/>
    <property type="match status" value="17"/>
</dbReference>
<accession>A0ABP9BPM7</accession>
<feature type="domain" description="HYR" evidence="4">
    <location>
        <begin position="3805"/>
        <end position="3903"/>
    </location>
</feature>
<sequence>MVAVFTGSGLGLYNTSYTQLGFATGGNAGIGQSRESQYVNLATGNLVLQDLDESLVARGLSAAFLRTYNSRGVVAGTGQDGWVTGFERNLTLTGTLNAVGSTMTLTTGDGQSVVFTYSGTANNYTTTGGDGAHDSLVWDGTNLVWTYTEGSTRREERYADHANATLKGRLLWIRNLRTDGTNPARYDVLYDANNRVSQVRAVDGGGTNADSLIFAYNTAGQLASVSTREGGTTRVQVTYGYENADGSGRLSWVQTDLTPEITTDNTWDATTAANNDGKRFRTSYTYVSTTVSDLRIASVSTSDGVNVAYTYEADGAGGFRVKTVTRGGAGDGSTQTTTFVYNANSTDVIDGAGRTWTYEYDANRQLIGVLEPAVDGLRQKTSYTYDASGNLIRVSQAATAGGTAVLDTVFRYDANGNRTLQRDLLGNTIAWTYSTANQVTAETRYTVADADGLDPNHTGTTNLPSGALTTRYIYDSRNRVRFVVNAAGEVRELTYATTGNGIGQVASERTYLGATYSGTYTEAALNTWATDAVALRKSNSALTVYGYDAKGRVSQTETYATVSADVNGTGVLDAATDLVRYTYDAQGLLRQKIAVRGSGRTLAGAAPTTSEIVDYVYDGMGRLLSQLSRAAATTAMPDARIDPTGYATWLAANDATTLLTAYAYVDSANQIRVDFDGGATRTATHNRAGAVVSASDAGLVGGSLVTRTTQNFYDASGRLRASQDAAGGRTYYFYDAAGRLSSVVDPTGAVARTVYDGVGRGVQTVAYAIRVNTTGWISGSTVVKDTLIFAATAPALTGSQAWVQTDAANDRNGYRTYDNGGRIATETDAAGLLTTYAYDGANRLLSTTLSKPGDATVTPRVQRMFYDNADRVVGTLDAEGSLVEAIYDAGGRLIRSVRYATPTSVALRATGTLAALRPVAPNPADQTTRYFYDARGQQIGILNAEGYLTEFVYDEAANQRAVKAYAKQLTGLSGSETFVALRTSATTGAPTEAFRLTQRSFNALGQVATELNHEGTVTNYIYDEAGRLVKTQSAAGTSEVREGNRRYDVFGNLIGELAGEGSTRLLGGMTETQIDAIYAQYGVRHSYDLVGRRTESIDAAGNKTWYFYDAAGRQTFVVRGVHDASNVQNAWGEVVETRYNAFGQASDAIVYTGRITLAVAGSRASAQSAIQALTFNATTDSRIQLRYDRRGQLSERIDAENYRTLYTYTAFGEVRTQQDLELDNSVRRTVTNTYDGRGLLTGQNEAGGTLSRSIGVIYDAFGRATTRTDARNNTMTIAYDRLGRVLSQTANNVSGRNESVSTTYDAFDRVVTQTDALGRITNYVHSDSARSITVTTPEGVSATTVSNRFGQALTLTQTLPDGTVATTTTTYNKDGQVDTVVDALNRTVVDNTYDARGLLTSTVDASGRRVDYSYDAAGRTLTRREDPTGLNLTTTWTYDGQGRQLTVTDASNVRTSLIYDRKGNLIEAVLDPNGLALRTTYTWDRDGRQLTMTQGAGTAAATTVAYAYDAFGRRVTETVSPGALNLITTYVYDASDNVVRKTDASNRTTRYSYDAANRMRFSVDDAGGVSEVVYDAAGRATMTRSYAKVATITGLPLAPTEAEMSALVAAQTLANDAQDEVNYRIYDRDGRLVMTVDGTGGVIEIDYDSAGRKVLERRYAQPAALSASLRTQLAAGTATIDTVRALAGANAAKDVQIRFVYDAAGQVVFVLDAIGAVTRNWYDAAGRVVATRRYATTVNFASVGDATSVAALQALVVEAATDLGEYRVYDAAGRVIHLVDLAGTLQQIGYDGAGRMAVTRTYAAPFAITTTLRDALRAGTATAADFSAFATANEAAARAQALVYDSAGRQRYTILRSAAGIAEVAETQYDAAGRVTAQVRYGVNIAFGTSYTETGVGNALNAALSSDQLIRATQIRSQRYVYDTAGRQRFMLDATGALAEWRYDGAGRVTDAIAYGQRPPATTTTETGLSAWANAQPAVDVRRTRSAYDAAGRLQVKTDANNRTESYTYDAADRMLTRTDRNNAVWTYQYDAAGRRTAELSPQVAVTSVDAAGNVSTANRAIATRYTYDAFGNVLTRVDNADAPVTADRRTTRYVYDNRGYQVSTIFPDAGAYNVTTNALEATGVQATIEITYNALGQAVVQKDVRNFYSYKAYDAAGRVAYEVDQEGYATRYTYNAFGEVESLRRYATVTNTGAIAGWSQGQSLSMAQLQTAGVLTAGANDRVIDTVYTLLGRKATVTQSSITYYRADGSAATGSPVKTFDYNAFGDLTLESDLIEGVPGTGGAVWATATRYYDALGRNTMTVDAMGYVTKTEYNATGEATETIEYARALTGTPNPASRPGLPAPGDAAIGYDRITRWGYDALGRKISETSVRQYRRVDGSTGSRDVVATYGYDHEGRVTSISDDTGTTSTVYDAIGRAVSVQEAARSVLVQSVDGLLGTSASRDLTTGLIYEQRSPFTTMGYDAFGNAVVVRRYANGKDGANAAVADDTRDQVQLLRYDWQGRAVWERNATGATVTRRYDAADNVTEVRYTLQGNNGRSAVVVSTNTYDKTGRQLSNRTDRELMLSGVYQSTVVDSGETVVYNAFGEITQKTQYGLTGTLIYGYDTAGRLTSSNESGATRSYGYNLAGHLVRSAQNAYLSAAEGVISAVTVSRVDKLGRTLEVTLPSHTAVTSTTSSITQTVDRWGNVVRIIDARGYQTDYEYNSLNQLVREIRPLVKVVSENGGVTWQRPVNERYYDALGRLVATRDANGNLRANEYDQTGRLTVAKDAFGNATRFAYDIFGNQRITQNALGYLSFKEYDRVGRVVAIGDYLPSASGSTRNKAVLQSYVLNENGDRIQVTNALTQTARYDYDSRNQLIRSQTAVGVVMDYAYDAGARKIRESNAYSTTSGSLTDRDGESVRINEATWDYDVFGRTIDHNNLSGRDSNYAYDATSGQLTSETAAGGFGITTGNGTKTVSYYANGRIRQVVEGSTTYRYEYDATGNRTMEEVITSDIYGLSVHTVTRTTYDSNNRVERVTQHDQLLNKRIFDLITEYDANGNRRHVSAVSGYGPNVDGIVVTNAAPVVIRAVEDRTVRKGLTSQFRLLFTDIFRDAEQDALSLTIAKSDGSALPAWLVATRDPDTGEIVFTANPGAGLADQDIVVRLTATETANPANTTSTTFVVRVRTNTAPTLVQPGDVAVRVKTNQPWNKDLVASEHFRDADVGDVLALSIENQASLPSWLTVDASNPDAIRLSGTPTTSGTFTVRLRATDQQGAYIVKQFVITTAPNAAPQVVAVPQPVDAILTRQFEWTRPLANVFTDAEGDRMQVTARLSDGSALPAWMSFQYLYDQATPEIVFSGNVPADEVNGRVYNVVMTATDVDGASTSTTLVVRVFANRAPAPTGGTQTLPPLRVNDNYSQTFAISSFFSDPENDGLNLTTIWPNGSTLPQWLRMNVDYAAGTVTFSGRPNTNAQAGTLTFDVRATDIAGLTGTKSFSITIGTDTAPARTAVALADRTLSIGRSFSYTIPDGLFADADSDSFTLNAQMVTQYTESYWEDTMPPTWVTYNWVEYAPLPAWMTFNAATRTFSGVVPAGQAAGQISIRVKATDSRGQVSAANEQFVGGAGNTADGDIVFNLQPWVNSAPVYNGGLTNPTLVHGGAVNVPLPGGAFTEPDGDALSYSAQVLIGSTWTNISAIGLSINSTTGQITGTASNLTQASYSARIVASDGSLTGTGTFTFNVTNTPPTAGTIPAQTAGRNQAFNFNVAGYFSDVNSNPLTFTASGLPAGLSISTAGLISGTTTVALGNYTVTVTANDGRGGTVNASFTLTVANSAPVAPTINNQTATAGVAWSFTAPAFTDPNGDALTYTASGLPGWMTFNATTRVFSGMPGVVGSWSITLTATDTAGATASRTFTVTTPSTPPVYTPGSLANQTAQPSQAFTYVIPANTFTDPNGDTLTYSADGNGAALPSWLSFNAATRTFSGTPTAAGTWTIRVLASDGTNQVGATFTITTPNAGPAYNGTLPSRGATVNTPVSWALAGGTFTDANGDALTYTLEVERPGYWEQYYIAPGEPDFRWVDPAWISASSVGLSIAANGTISGTLQALYAPAQYYTSGNYQYYYDYNMRITARDPSNASVTGGFAVTANVAPTAPSISRIILAHNTPVSTTLPVFTDINGHALTYTATNLPPGLSFNPSTRVISGTGTTKGDWTVTYTATDALGAATSTTFTLTIGTDTAPVRTAVALSDRTVNIGRSFSYTIPDGLFVDNDGDSFALGAQMVTQQSESYWEDTIPPTWVTYNWVQYAPLPAWMTFNAATRTFSGTVPAGQAAGQIAIRVQATDSRGRVSAANEQFVGGAGATGDGDIIFNVQPWVNSAPVYNGGLTSPTLVHGGAVNVPLPGGAFTEPDGDALSYSAQVLIGSTWTNITAIGLSINSATGQITGTASNLTQASYSARIVASDGSLTGTGTFTFNVTNTPPTAGTIPAQTAGRNQAFNFNVAGYFSDVNSNPLTFTASGLPAGLSISTAGLISGSSTAALGGYAVTVTANDGRGGTVNASFTLTVANSAPVAPGVTNQTATAGSFFSYTPAAFSDPNGDALTYTATGLPGWMNFNTSTRTFSGTAGVVGSWTITYTATDTSGVSASTTFTVTTPSTPPVYAGGLTNQSASPGVGFNYTVPAGAFTDPNGDTLSYSADANGVALPSWLSFNAATRTFSGTPSGAGTWTIRVMASDGTSTASGTFTISTANVGPVYNGTLPARSGSSGTGVSWAMPGGAFTDANGDALTYTLEVERPGYWELYYIAPGEPDYRWIDPTWVSASAVGLSIASNGTVSGTLQALYSPGGFGGSYQYFYNYNMRITARDPSSASATGGFAVTVNVAPVAPGIGTVTARQNSAFNYTLPAFTDANGHALSYSVSNLPPGLSFDPGTRTIAGTPPTAGSWTVTYTANDGYGGVTNTTFTLTVQANNAPSAPAVGAQAGTINVALSLTLPAFTDADYDALSHSVSNLPPGLSFDPVTRTITGTPTTTGTWTVTYGASDGRGGTASTTFSFTINPPTANRAPVVSIPLDDQYAMSDYEFYYEIPANSFTDPDNNPLTYTATLVSGAALPAWLSFNGATRTFQGYPFGTNNQSWTIRVRATDPSGLSVYDDFLLYKEGNGGGPINLMSTPIDANAGTGAGAAPSGSVAKSAGATYRFDMGRGTAPAVENATAVSEPTTTNAAETQPVMKALATSVPVQVKDEWFVYDAENRLKLVGGQLIGAAGAVGTYIGLASGVQSYELMYDAVGQVVGRAVVSGTNQIVYRTTYDLRGRKQYEYHAEYLNPVSFAFGGLSKQYVYDAADRLTETRSYYQNGTKKNAPLDGEGFPEGLPMSVAGWLSGAETFTYDADGRMTLQVTLDRNNGINGIQWMEPGTYDDTQQRTNLNVLVENSRVMYSDAGGNSGYDALGRVWTYRYTAKEISWATHTYTSTYEGWEGYVEKVVTGTSTNTNYRATTNTLTYDAFGKLVRQIENTPLPGNYGTLHDRARAYTYNGDGRVQTRREGTIENSVFTQVADASGAKANYQFVHAAGQQQAELREGGQIRYNSGYTYNTPQIQGLNGSGNYAAGGGSVTVLQGETLQSLAQRVYGNASLWYVLADANGLSDPDGALIAGTQLSTPKVTVSNNDAGTFRPYDPSEAVGPTSPGLPYITPPPKKSCNPIAMILMVVVAVVVTVFTAGAAAMAMSAAAQGVAFGSVATSMGAIMTAGASVLTGGAIAAGAGMAVALGGSITAATMAAAAVGGFMGSVASQAVGMAMGVVDKFSLRSAVAGGLTAGFTAGIGSVMGPTKELIQAGQWGKVAASGALTAAGGYAANRIAGLDASFSWRSIAASAVTSVASALVSKGIGSVLDKLEIGNDIIRDTVTGFGGSVVALHTRRAFGLGGEIDYGAMALDAFGNALANAAVGKLSRVGNQSLSLGGPEAQLRMIDQAIETASGAELERLRMLRVEVLEGRHSLTVQSVENLTTPDGKAANAAYDSETGIIFVNRSLVDGARTAEGAAGLLGAYLEEVAEWVAHKSGIRYTSDNGVAMDTGAVNGMLAMQALASNYKDVSFTLNVGGSPSTFVTGSNEIFQASVRLFTPDRIMSNVQGDGVYYQQTSFATARQAFIQQIQRGLSGFGNGGAMAVGVAYGILENGWDTVKGLATLAGQVDGALKFAALRGVGLNRLAERYRSDFNAMSDMVDSVKGFVRSSWGKKWDAASEAVFGGFFRALEETQSTWNRLPNDGRFAPGAFFDFGRAAGHLVFEVVNIALTAVGAGAAIRAGTTLGRVLATRGASLATGGAGRLSGFFDDLASAASRFTTRTVNGYTYHLDDVGRVVRVEGQLRLNPAQGRNTTAQRAAGGADRLPDDQGGHYIGRRFDGPTEDFNHFAQNGNFNNSAYKRLENHWERLINGGSTVRVRIEPIFNGNSLRPDQLVVRQWINGRPVAPVTYRNQYGG</sequence>
<dbReference type="InterPro" id="IPR045351">
    <property type="entry name" value="DUF6531"/>
</dbReference>
<dbReference type="EMBL" id="BAABJE010000012">
    <property type="protein sequence ID" value="GAA4797439.1"/>
    <property type="molecule type" value="Genomic_DNA"/>
</dbReference>
<dbReference type="InterPro" id="IPR031325">
    <property type="entry name" value="RHS_repeat"/>
</dbReference>
<keyword evidence="7" id="KW-1185">Reference proteome</keyword>
<evidence type="ECO:0000259" key="5">
    <source>
        <dbReference type="PROSITE" id="PS51782"/>
    </source>
</evidence>
<evidence type="ECO:0000313" key="6">
    <source>
        <dbReference type="EMBL" id="GAA4797439.1"/>
    </source>
</evidence>
<feature type="region of interest" description="Disordered" evidence="2">
    <location>
        <begin position="6352"/>
        <end position="6373"/>
    </location>
</feature>
<keyword evidence="3" id="KW-1133">Transmembrane helix</keyword>
<dbReference type="InterPro" id="IPR006530">
    <property type="entry name" value="YD"/>
</dbReference>
<dbReference type="PROSITE" id="PS51782">
    <property type="entry name" value="LYSM"/>
    <property type="match status" value="1"/>
</dbReference>
<feature type="transmembrane region" description="Helical" evidence="3">
    <location>
        <begin position="5737"/>
        <end position="5762"/>
    </location>
</feature>
<dbReference type="PROSITE" id="PS50825">
    <property type="entry name" value="HYR"/>
    <property type="match status" value="1"/>
</dbReference>
<dbReference type="InterPro" id="IPR056823">
    <property type="entry name" value="TEN-like_YD-shell"/>
</dbReference>
<dbReference type="NCBIfam" id="TIGR01643">
    <property type="entry name" value="YD_repeat_2x"/>
    <property type="match status" value="7"/>
</dbReference>
<dbReference type="Pfam" id="PF05593">
    <property type="entry name" value="RHS_repeat"/>
    <property type="match status" value="6"/>
</dbReference>
<keyword evidence="3" id="KW-0472">Membrane</keyword>
<evidence type="ECO:0000256" key="1">
    <source>
        <dbReference type="ARBA" id="ARBA00022737"/>
    </source>
</evidence>
<gene>
    <name evidence="6" type="ORF">GCM10023307_24200</name>
</gene>
<dbReference type="InterPro" id="IPR018392">
    <property type="entry name" value="LysM"/>
</dbReference>
<dbReference type="RefSeq" id="WP_345303594.1">
    <property type="nucleotide sequence ID" value="NZ_BAABJE010000012.1"/>
</dbReference>
<feature type="transmembrane region" description="Helical" evidence="3">
    <location>
        <begin position="5711"/>
        <end position="5731"/>
    </location>
</feature>
<dbReference type="InterPro" id="IPR003410">
    <property type="entry name" value="HYR_dom"/>
</dbReference>
<keyword evidence="1" id="KW-0677">Repeat</keyword>
<organism evidence="6 7">
    <name type="scientific">Lysobacter hankyongensis</name>
    <dbReference type="NCBI Taxonomy" id="1176535"/>
    <lineage>
        <taxon>Bacteria</taxon>
        <taxon>Pseudomonadati</taxon>
        <taxon>Pseudomonadota</taxon>
        <taxon>Gammaproteobacteria</taxon>
        <taxon>Lysobacterales</taxon>
        <taxon>Lysobacteraceae</taxon>
        <taxon>Lysobacter</taxon>
    </lineage>
</organism>
<evidence type="ECO:0000313" key="7">
    <source>
        <dbReference type="Proteomes" id="UP001499959"/>
    </source>
</evidence>
<feature type="transmembrane region" description="Helical" evidence="3">
    <location>
        <begin position="5681"/>
        <end position="5704"/>
    </location>
</feature>
<reference evidence="7" key="1">
    <citation type="journal article" date="2019" name="Int. J. Syst. Evol. Microbiol.">
        <title>The Global Catalogue of Microorganisms (GCM) 10K type strain sequencing project: providing services to taxonomists for standard genome sequencing and annotation.</title>
        <authorList>
            <consortium name="The Broad Institute Genomics Platform"/>
            <consortium name="The Broad Institute Genome Sequencing Center for Infectious Disease"/>
            <person name="Wu L."/>
            <person name="Ma J."/>
        </authorList>
    </citation>
    <scope>NUCLEOTIDE SEQUENCE [LARGE SCALE GENOMIC DNA]</scope>
    <source>
        <strain evidence="7">JCM 18204</strain>
    </source>
</reference>
<dbReference type="SMART" id="SM00736">
    <property type="entry name" value="CADG"/>
    <property type="match status" value="18"/>
</dbReference>
<dbReference type="InterPro" id="IPR013783">
    <property type="entry name" value="Ig-like_fold"/>
</dbReference>
<protein>
    <recommendedName>
        <fullName evidence="8">LysM domain-containing protein</fullName>
    </recommendedName>
</protein>
<dbReference type="InterPro" id="IPR006644">
    <property type="entry name" value="Cadg"/>
</dbReference>
<keyword evidence="3" id="KW-0812">Transmembrane</keyword>
<proteinExistence type="predicted"/>
<dbReference type="Gene3D" id="2.180.10.10">
    <property type="entry name" value="RHS repeat-associated core"/>
    <property type="match status" value="8"/>
</dbReference>
<dbReference type="PANTHER" id="PTHR32305">
    <property type="match status" value="1"/>
</dbReference>